<comment type="caution">
    <text evidence="2">The sequence shown here is derived from an EMBL/GenBank/DDBJ whole genome shotgun (WGS) entry which is preliminary data.</text>
</comment>
<dbReference type="Proteomes" id="UP001207930">
    <property type="component" value="Unassembled WGS sequence"/>
</dbReference>
<proteinExistence type="predicted"/>
<dbReference type="RefSeq" id="WP_264502788.1">
    <property type="nucleotide sequence ID" value="NZ_JAPDDS010000012.1"/>
</dbReference>
<organism evidence="2 3">
    <name type="scientific">Luteolibacter flavescens</name>
    <dbReference type="NCBI Taxonomy" id="1859460"/>
    <lineage>
        <taxon>Bacteria</taxon>
        <taxon>Pseudomonadati</taxon>
        <taxon>Verrucomicrobiota</taxon>
        <taxon>Verrucomicrobiia</taxon>
        <taxon>Verrucomicrobiales</taxon>
        <taxon>Verrucomicrobiaceae</taxon>
        <taxon>Luteolibacter</taxon>
    </lineage>
</organism>
<keyword evidence="1" id="KW-0472">Membrane</keyword>
<evidence type="ECO:0000313" key="3">
    <source>
        <dbReference type="Proteomes" id="UP001207930"/>
    </source>
</evidence>
<feature type="transmembrane region" description="Helical" evidence="1">
    <location>
        <begin position="53"/>
        <end position="72"/>
    </location>
</feature>
<protein>
    <submittedName>
        <fullName evidence="2">Uncharacterized protein</fullName>
    </submittedName>
</protein>
<reference evidence="2 3" key="1">
    <citation type="submission" date="2022-10" db="EMBL/GenBank/DDBJ databases">
        <title>Luteolibacter flavescens strain MCCC 1K03193, whole genome shotgun sequencing project.</title>
        <authorList>
            <person name="Zhao G."/>
            <person name="Shen L."/>
        </authorList>
    </citation>
    <scope>NUCLEOTIDE SEQUENCE [LARGE SCALE GENOMIC DNA]</scope>
    <source>
        <strain evidence="2 3">MCCC 1K03193</strain>
    </source>
</reference>
<evidence type="ECO:0000313" key="2">
    <source>
        <dbReference type="EMBL" id="MCW1886835.1"/>
    </source>
</evidence>
<feature type="transmembrane region" description="Helical" evidence="1">
    <location>
        <begin position="84"/>
        <end position="107"/>
    </location>
</feature>
<name>A0ABT3FTD6_9BACT</name>
<evidence type="ECO:0000256" key="1">
    <source>
        <dbReference type="SAM" id="Phobius"/>
    </source>
</evidence>
<sequence length="116" mass="12499">MDIREYAVQGALAAVQCAVIQVGSIVSVVLLRSAGYPEPTQDWPALPAFIREWGPLAFGIPAAWIIATIVLEQRRPDIFSKRETFLTGALVGAVLAAIYVIASVQAWRLLPHVSGS</sequence>
<accession>A0ABT3FTD6</accession>
<dbReference type="EMBL" id="JAPDDS010000012">
    <property type="protein sequence ID" value="MCW1886835.1"/>
    <property type="molecule type" value="Genomic_DNA"/>
</dbReference>
<keyword evidence="3" id="KW-1185">Reference proteome</keyword>
<gene>
    <name evidence="2" type="ORF">OKA04_18995</name>
</gene>
<keyword evidence="1" id="KW-1133">Transmembrane helix</keyword>
<keyword evidence="1" id="KW-0812">Transmembrane</keyword>
<feature type="transmembrane region" description="Helical" evidence="1">
    <location>
        <begin position="12"/>
        <end position="33"/>
    </location>
</feature>